<sequence>MDGRASITDADSAAAEDETHRRAGDGASEARSAAAGDGGNSFDEGEGEVEGDEGGAVYHQPLWVRLACIGLDFLTQTYDQIRIVPEIVLFEQYVCRSHFAGDGVGGHSLPDGRIPHELCKNPDVQYQLARLRSWKALFDGIAILVTAIPMGVLADRVGRKKVIASSVLGPILQLCWILLVCMGGLQERGMAMIWAGSAFLLMGNLSSANATIYAMAADSCPPAQRSRYFYYLYSTFLVCELFAPALASVTIERNLLIPFGVGLASLLACFPILHAMPETHKAGGSPVTTSSRRSSSSSDKDQSEARDTDRLLSSPTGPAGEPDVRPRRGLWSVVRNRNILLALFVLFVGALRQGTVSVLLQYAAVRFGWPTSRTAMLVSVIAASNIVLFLVILPQTVAFLTSRWHVLPQLIDYNVVSASLIVLTLGAALMGLASSMHWLICGPCVWKESYKAYLSSLQL</sequence>
<keyword evidence="2 6" id="KW-0812">Transmembrane</keyword>
<evidence type="ECO:0000256" key="4">
    <source>
        <dbReference type="ARBA" id="ARBA00023136"/>
    </source>
</evidence>
<evidence type="ECO:0000313" key="7">
    <source>
        <dbReference type="EMBL" id="KKY39431.1"/>
    </source>
</evidence>
<evidence type="ECO:0000256" key="6">
    <source>
        <dbReference type="SAM" id="Phobius"/>
    </source>
</evidence>
<dbReference type="GO" id="GO:0016020">
    <property type="term" value="C:membrane"/>
    <property type="evidence" value="ECO:0007669"/>
    <property type="project" value="UniProtKB-SubCell"/>
</dbReference>
<dbReference type="GO" id="GO:0022857">
    <property type="term" value="F:transmembrane transporter activity"/>
    <property type="evidence" value="ECO:0007669"/>
    <property type="project" value="InterPro"/>
</dbReference>
<evidence type="ECO:0000313" key="8">
    <source>
        <dbReference type="Proteomes" id="UP000034680"/>
    </source>
</evidence>
<feature type="compositionally biased region" description="Low complexity" evidence="5">
    <location>
        <begin position="1"/>
        <end position="13"/>
    </location>
</feature>
<dbReference type="SUPFAM" id="SSF103473">
    <property type="entry name" value="MFS general substrate transporter"/>
    <property type="match status" value="1"/>
</dbReference>
<dbReference type="Proteomes" id="UP000034680">
    <property type="component" value="Unassembled WGS sequence"/>
</dbReference>
<dbReference type="EMBL" id="LCUC01000020">
    <property type="protein sequence ID" value="KKY39431.1"/>
    <property type="molecule type" value="Genomic_DNA"/>
</dbReference>
<feature type="compositionally biased region" description="Acidic residues" evidence="5">
    <location>
        <begin position="43"/>
        <end position="53"/>
    </location>
</feature>
<feature type="transmembrane region" description="Helical" evidence="6">
    <location>
        <begin position="376"/>
        <end position="401"/>
    </location>
</feature>
<feature type="region of interest" description="Disordered" evidence="5">
    <location>
        <begin position="280"/>
        <end position="324"/>
    </location>
</feature>
<accession>A0A0G2FZD0</accession>
<feature type="transmembrane region" description="Helical" evidence="6">
    <location>
        <begin position="191"/>
        <end position="216"/>
    </location>
</feature>
<keyword evidence="3 6" id="KW-1133">Transmembrane helix</keyword>
<keyword evidence="8" id="KW-1185">Reference proteome</keyword>
<feature type="transmembrane region" description="Helical" evidence="6">
    <location>
        <begin position="166"/>
        <end position="185"/>
    </location>
</feature>
<dbReference type="InterPro" id="IPR011701">
    <property type="entry name" value="MFS"/>
</dbReference>
<feature type="region of interest" description="Disordered" evidence="5">
    <location>
        <begin position="1"/>
        <end position="53"/>
    </location>
</feature>
<reference evidence="7 8" key="1">
    <citation type="submission" date="2015-05" db="EMBL/GenBank/DDBJ databases">
        <title>Distinctive expansion of gene families associated with plant cell wall degradation and secondary metabolism in the genomes of grapevine trunk pathogens.</title>
        <authorList>
            <person name="Lawrence D.P."/>
            <person name="Travadon R."/>
            <person name="Rolshausen P.E."/>
            <person name="Baumgartner K."/>
        </authorList>
    </citation>
    <scope>NUCLEOTIDE SEQUENCE [LARGE SCALE GENOMIC DNA]</scope>
    <source>
        <strain evidence="7">DA912</strain>
    </source>
</reference>
<name>A0A0G2FZD0_9PEZI</name>
<reference evidence="7 8" key="2">
    <citation type="submission" date="2015-05" db="EMBL/GenBank/DDBJ databases">
        <authorList>
            <person name="Morales-Cruz A."/>
            <person name="Amrine K.C."/>
            <person name="Cantu D."/>
        </authorList>
    </citation>
    <scope>NUCLEOTIDE SEQUENCE [LARGE SCALE GENOMIC DNA]</scope>
    <source>
        <strain evidence="7">DA912</strain>
    </source>
</reference>
<evidence type="ECO:0000256" key="3">
    <source>
        <dbReference type="ARBA" id="ARBA00022989"/>
    </source>
</evidence>
<proteinExistence type="predicted"/>
<comment type="caution">
    <text evidence="7">The sequence shown here is derived from an EMBL/GenBank/DDBJ whole genome shotgun (WGS) entry which is preliminary data.</text>
</comment>
<dbReference type="PANTHER" id="PTHR23507:SF1">
    <property type="entry name" value="FI18259P1-RELATED"/>
    <property type="match status" value="1"/>
</dbReference>
<feature type="transmembrane region" description="Helical" evidence="6">
    <location>
        <begin position="136"/>
        <end position="154"/>
    </location>
</feature>
<feature type="transmembrane region" description="Helical" evidence="6">
    <location>
        <begin position="255"/>
        <end position="273"/>
    </location>
</feature>
<keyword evidence="4 6" id="KW-0472">Membrane</keyword>
<dbReference type="InterPro" id="IPR036259">
    <property type="entry name" value="MFS_trans_sf"/>
</dbReference>
<dbReference type="AlphaFoldDB" id="A0A0G2FZD0"/>
<dbReference type="OrthoDB" id="194139at2759"/>
<feature type="transmembrane region" description="Helical" evidence="6">
    <location>
        <begin position="228"/>
        <end position="249"/>
    </location>
</feature>
<evidence type="ECO:0000256" key="5">
    <source>
        <dbReference type="SAM" id="MobiDB-lite"/>
    </source>
</evidence>
<dbReference type="Gene3D" id="1.20.1250.20">
    <property type="entry name" value="MFS general substrate transporter like domains"/>
    <property type="match status" value="1"/>
</dbReference>
<feature type="compositionally biased region" description="Basic and acidic residues" evidence="5">
    <location>
        <begin position="298"/>
        <end position="310"/>
    </location>
</feature>
<feature type="transmembrane region" description="Helical" evidence="6">
    <location>
        <begin position="339"/>
        <end position="364"/>
    </location>
</feature>
<comment type="subcellular location">
    <subcellularLocation>
        <location evidence="1">Membrane</location>
        <topology evidence="1">Multi-pass membrane protein</topology>
    </subcellularLocation>
</comment>
<gene>
    <name evidence="7" type="ORF">UCDDA912_g00643</name>
</gene>
<dbReference type="PANTHER" id="PTHR23507">
    <property type="entry name" value="ZGC:174356"/>
    <property type="match status" value="1"/>
</dbReference>
<evidence type="ECO:0000256" key="1">
    <source>
        <dbReference type="ARBA" id="ARBA00004141"/>
    </source>
</evidence>
<feature type="transmembrane region" description="Helical" evidence="6">
    <location>
        <begin position="413"/>
        <end position="440"/>
    </location>
</feature>
<organism evidence="7 8">
    <name type="scientific">Diaporthe ampelina</name>
    <dbReference type="NCBI Taxonomy" id="1214573"/>
    <lineage>
        <taxon>Eukaryota</taxon>
        <taxon>Fungi</taxon>
        <taxon>Dikarya</taxon>
        <taxon>Ascomycota</taxon>
        <taxon>Pezizomycotina</taxon>
        <taxon>Sordariomycetes</taxon>
        <taxon>Sordariomycetidae</taxon>
        <taxon>Diaporthales</taxon>
        <taxon>Diaporthaceae</taxon>
        <taxon>Diaporthe</taxon>
    </lineage>
</organism>
<dbReference type="Pfam" id="PF07690">
    <property type="entry name" value="MFS_1"/>
    <property type="match status" value="1"/>
</dbReference>
<protein>
    <submittedName>
        <fullName evidence="7">Putative mfs multidrug transporter</fullName>
    </submittedName>
</protein>
<evidence type="ECO:0000256" key="2">
    <source>
        <dbReference type="ARBA" id="ARBA00022692"/>
    </source>
</evidence>